<dbReference type="Proteomes" id="UP001596528">
    <property type="component" value="Unassembled WGS sequence"/>
</dbReference>
<dbReference type="PANTHER" id="PTHR42866:SF1">
    <property type="entry name" value="SPORE COAT POLYSACCHARIDE BIOSYNTHESIS PROTEIN SPSF"/>
    <property type="match status" value="1"/>
</dbReference>
<proteinExistence type="predicted"/>
<evidence type="ECO:0000313" key="1">
    <source>
        <dbReference type="EMBL" id="MFC7751455.1"/>
    </source>
</evidence>
<keyword evidence="1" id="KW-0808">Transferase</keyword>
<keyword evidence="1" id="KW-0548">Nucleotidyltransferase</keyword>
<dbReference type="SUPFAM" id="SSF53448">
    <property type="entry name" value="Nucleotide-diphospho-sugar transferases"/>
    <property type="match status" value="1"/>
</dbReference>
<reference evidence="2" key="1">
    <citation type="journal article" date="2019" name="Int. J. Syst. Evol. Microbiol.">
        <title>The Global Catalogue of Microorganisms (GCM) 10K type strain sequencing project: providing services to taxonomists for standard genome sequencing and annotation.</title>
        <authorList>
            <consortium name="The Broad Institute Genomics Platform"/>
            <consortium name="The Broad Institute Genome Sequencing Center for Infectious Disease"/>
            <person name="Wu L."/>
            <person name="Ma J."/>
        </authorList>
    </citation>
    <scope>NUCLEOTIDE SEQUENCE [LARGE SCALE GENOMIC DNA]</scope>
    <source>
        <strain evidence="2">JCM 18657</strain>
    </source>
</reference>
<dbReference type="CDD" id="cd02518">
    <property type="entry name" value="GT2_SpsF"/>
    <property type="match status" value="1"/>
</dbReference>
<comment type="caution">
    <text evidence="1">The sequence shown here is derived from an EMBL/GenBank/DDBJ whole genome shotgun (WGS) entry which is preliminary data.</text>
</comment>
<name>A0ABW2V7Q7_9BACL</name>
<dbReference type="PANTHER" id="PTHR42866">
    <property type="entry name" value="3-DEOXY-MANNO-OCTULOSONATE CYTIDYLYLTRANSFERASE"/>
    <property type="match status" value="1"/>
</dbReference>
<gene>
    <name evidence="1" type="ORF">ACFQWB_16160</name>
</gene>
<organism evidence="1 2">
    <name type="scientific">Paenibacillus thermoaerophilus</name>
    <dbReference type="NCBI Taxonomy" id="1215385"/>
    <lineage>
        <taxon>Bacteria</taxon>
        <taxon>Bacillati</taxon>
        <taxon>Bacillota</taxon>
        <taxon>Bacilli</taxon>
        <taxon>Bacillales</taxon>
        <taxon>Paenibacillaceae</taxon>
        <taxon>Paenibacillus</taxon>
    </lineage>
</organism>
<accession>A0ABW2V7Q7</accession>
<dbReference type="Gene3D" id="3.90.550.10">
    <property type="entry name" value="Spore Coat Polysaccharide Biosynthesis Protein SpsA, Chain A"/>
    <property type="match status" value="1"/>
</dbReference>
<keyword evidence="2" id="KW-1185">Reference proteome</keyword>
<dbReference type="RefSeq" id="WP_138790434.1">
    <property type="nucleotide sequence ID" value="NZ_JBHTGQ010000043.1"/>
</dbReference>
<dbReference type="Pfam" id="PF02348">
    <property type="entry name" value="CTP_transf_3"/>
    <property type="match status" value="1"/>
</dbReference>
<protein>
    <submittedName>
        <fullName evidence="1">Cytidylyltransferase domain-containing protein</fullName>
    </submittedName>
</protein>
<dbReference type="GO" id="GO:0016779">
    <property type="term" value="F:nucleotidyltransferase activity"/>
    <property type="evidence" value="ECO:0007669"/>
    <property type="project" value="UniProtKB-KW"/>
</dbReference>
<evidence type="ECO:0000313" key="2">
    <source>
        <dbReference type="Proteomes" id="UP001596528"/>
    </source>
</evidence>
<dbReference type="EMBL" id="JBHTGQ010000043">
    <property type="protein sequence ID" value="MFC7751455.1"/>
    <property type="molecule type" value="Genomic_DNA"/>
</dbReference>
<dbReference type="InterPro" id="IPR029044">
    <property type="entry name" value="Nucleotide-diphossugar_trans"/>
</dbReference>
<sequence>MNVAAIIQARMGSTRLPGKVLKKILGKPLLEYQMERVSRAQTIHDIVIATTIKESDDPIVQFCQQLSIPYYRGSEEDVLSRYYEAATQFHVDVIVRLTSDCPIIDPNVIDKVVEHYLENKDQYDYVSNVVTRTYPRGLDTEVMPYQTLKRAHEEAKDLSWREHVTAYIYSHPDRFRLGNVFNEKDESQHRWTVDTEEDFLLIRNILETLYPVNQSFTLGDVIHILRDRPEWLEINAHIEQKNYRLCTRGECCI</sequence>
<dbReference type="InterPro" id="IPR003329">
    <property type="entry name" value="Cytidylyl_trans"/>
</dbReference>